<feature type="region of interest" description="Disordered" evidence="13">
    <location>
        <begin position="479"/>
        <end position="501"/>
    </location>
</feature>
<evidence type="ECO:0000256" key="8">
    <source>
        <dbReference type="ARBA" id="ARBA00023295"/>
    </source>
</evidence>
<protein>
    <submittedName>
        <fullName evidence="15">Alpha-glucosidase/alpha-galactosidase</fullName>
    </submittedName>
</protein>
<gene>
    <name evidence="15" type="ORF">CWS01_21990</name>
</gene>
<dbReference type="InterPro" id="IPR022616">
    <property type="entry name" value="Glyco_hydro_4_C"/>
</dbReference>
<evidence type="ECO:0000259" key="14">
    <source>
        <dbReference type="Pfam" id="PF11975"/>
    </source>
</evidence>
<evidence type="ECO:0000313" key="16">
    <source>
        <dbReference type="Proteomes" id="UP000233375"/>
    </source>
</evidence>
<dbReference type="SUPFAM" id="SSF51735">
    <property type="entry name" value="NAD(P)-binding Rossmann-fold domains"/>
    <property type="match status" value="1"/>
</dbReference>
<dbReference type="Gene3D" id="3.90.1820.10">
    <property type="entry name" value="AglA-like glucosidase"/>
    <property type="match status" value="1"/>
</dbReference>
<organism evidence="15 16">
    <name type="scientific">Niallia nealsonii</name>
    <dbReference type="NCBI Taxonomy" id="115979"/>
    <lineage>
        <taxon>Bacteria</taxon>
        <taxon>Bacillati</taxon>
        <taxon>Bacillota</taxon>
        <taxon>Bacilli</taxon>
        <taxon>Bacillales</taxon>
        <taxon>Bacillaceae</taxon>
        <taxon>Niallia</taxon>
    </lineage>
</organism>
<dbReference type="InterPro" id="IPR001088">
    <property type="entry name" value="Glyco_hydro_4"/>
</dbReference>
<dbReference type="PRINTS" id="PR00732">
    <property type="entry name" value="GLHYDRLASE4"/>
</dbReference>
<keyword evidence="3 10" id="KW-0479">Metal-binding</keyword>
<keyword evidence="10" id="KW-0533">Nickel</keyword>
<dbReference type="PANTHER" id="PTHR32092:SF6">
    <property type="entry name" value="ALPHA-GALACTOSIDASE"/>
    <property type="match status" value="1"/>
</dbReference>
<dbReference type="Pfam" id="PF02056">
    <property type="entry name" value="Glyco_hydro_4"/>
    <property type="match status" value="1"/>
</dbReference>
<name>A0A2N0YW87_9BACI</name>
<dbReference type="GO" id="GO:0046872">
    <property type="term" value="F:metal ion binding"/>
    <property type="evidence" value="ECO:0007669"/>
    <property type="project" value="UniProtKB-KW"/>
</dbReference>
<keyword evidence="6 10" id="KW-0464">Manganese</keyword>
<evidence type="ECO:0000256" key="1">
    <source>
        <dbReference type="ARBA" id="ARBA00001936"/>
    </source>
</evidence>
<evidence type="ECO:0000256" key="11">
    <source>
        <dbReference type="PIRSR" id="PIRSR601088-4"/>
    </source>
</evidence>
<keyword evidence="16" id="KW-1185">Reference proteome</keyword>
<dbReference type="EMBL" id="PISE01000079">
    <property type="protein sequence ID" value="PKG21523.1"/>
    <property type="molecule type" value="Genomic_DNA"/>
</dbReference>
<keyword evidence="10" id="KW-0408">Iron</keyword>
<reference evidence="15 16" key="1">
    <citation type="journal article" date="2003" name="Int. J. Syst. Evol. Microbiol.">
        <title>Bacillus nealsonii sp. nov., isolated from a spacecraft-assembly facility, whose spores are gamma-radiation resistant.</title>
        <authorList>
            <person name="Venkateswaran K."/>
            <person name="Kempf M."/>
            <person name="Chen F."/>
            <person name="Satomi M."/>
            <person name="Nicholson W."/>
            <person name="Kern R."/>
        </authorList>
    </citation>
    <scope>NUCLEOTIDE SEQUENCE [LARGE SCALE GENOMIC DNA]</scope>
    <source>
        <strain evidence="15 16">FO-92</strain>
    </source>
</reference>
<evidence type="ECO:0000256" key="5">
    <source>
        <dbReference type="ARBA" id="ARBA00023027"/>
    </source>
</evidence>
<evidence type="ECO:0000256" key="7">
    <source>
        <dbReference type="ARBA" id="ARBA00023277"/>
    </source>
</evidence>
<dbReference type="OrthoDB" id="9808275at2"/>
<feature type="binding site" evidence="9">
    <location>
        <position position="149"/>
    </location>
    <ligand>
        <name>substrate</name>
    </ligand>
</feature>
<dbReference type="SUPFAM" id="SSF56327">
    <property type="entry name" value="LDH C-terminal domain-like"/>
    <property type="match status" value="1"/>
</dbReference>
<evidence type="ECO:0000313" key="15">
    <source>
        <dbReference type="EMBL" id="PKG21523.1"/>
    </source>
</evidence>
<keyword evidence="8 12" id="KW-0326">Glycosidase</keyword>
<proteinExistence type="inferred from homology"/>
<evidence type="ECO:0000256" key="3">
    <source>
        <dbReference type="ARBA" id="ARBA00022723"/>
    </source>
</evidence>
<dbReference type="InterPro" id="IPR036291">
    <property type="entry name" value="NAD(P)-bd_dom_sf"/>
</dbReference>
<dbReference type="GO" id="GO:0005975">
    <property type="term" value="P:carbohydrate metabolic process"/>
    <property type="evidence" value="ECO:0007669"/>
    <property type="project" value="InterPro"/>
</dbReference>
<keyword evidence="10" id="KW-0170">Cobalt</keyword>
<feature type="binding site" evidence="10">
    <location>
        <position position="170"/>
    </location>
    <ligand>
        <name>Mn(2+)</name>
        <dbReference type="ChEBI" id="CHEBI:29035"/>
    </ligand>
</feature>
<feature type="compositionally biased region" description="Basic and acidic residues" evidence="13">
    <location>
        <begin position="486"/>
        <end position="495"/>
    </location>
</feature>
<comment type="cofactor">
    <cofactor evidence="1">
        <name>Mn(2+)</name>
        <dbReference type="ChEBI" id="CHEBI:29035"/>
    </cofactor>
</comment>
<sequence>MTFKIAFIGAGSIGFTRGLLRDLLSVPEFQNIEVAFTDISAQNLEMVTKLCQRDIDENGLDIKIYATQNRREALRNARYIFSVVRIGGLEAFQHDVDIPLKYGVDQCVGDTLCAGGIMYGQRGIPEMLNICKDIREVAEPNALLLNYANPMAMLTWACNKYGGVKTIGLCHGVQGGHRQIAKAFGLKKEEVDIICAGINHQTWYISIKHNGEDLTGKLLEAFENHPEFSATEKVRIDMLRRFGYYSTESNGHLSEYVPWYRKRPKEINEWIDLGTWINGETGGYLRVCTEGRNWFKTDFPNWLKEPAMEYKQKNRGEEHGSYIIEALETGRVYRGHFNVVNNGVIANLPDDAIIEAPGYVDRNGISTPYIGELPLGPAAVCNVSISVQRLAVEAAAIGDDFLLRQAMMMDPLVGAVCNPKEIWQLVDEMLVAQAQWLPQYTEAIEKAKEKLSSDNLIPTKDYKGAARLKVKSIEEMAQNKQAARKNAGESDKAIERPSATH</sequence>
<dbReference type="GO" id="GO:0004553">
    <property type="term" value="F:hydrolase activity, hydrolyzing O-glycosyl compounds"/>
    <property type="evidence" value="ECO:0007669"/>
    <property type="project" value="InterPro"/>
</dbReference>
<dbReference type="PANTHER" id="PTHR32092">
    <property type="entry name" value="6-PHOSPHO-BETA-GLUCOSIDASE-RELATED"/>
    <property type="match status" value="1"/>
</dbReference>
<feature type="domain" description="Glycosyl hydrolase family 4 C-terminal" evidence="14">
    <location>
        <begin position="195"/>
        <end position="413"/>
    </location>
</feature>
<dbReference type="InterPro" id="IPR015955">
    <property type="entry name" value="Lactate_DH/Glyco_Ohase_4_C"/>
</dbReference>
<comment type="similarity">
    <text evidence="2 12">Belongs to the glycosyl hydrolase 4 family.</text>
</comment>
<dbReference type="NCBIfam" id="NF011657">
    <property type="entry name" value="PRK15076.1"/>
    <property type="match status" value="1"/>
</dbReference>
<dbReference type="GO" id="GO:0016616">
    <property type="term" value="F:oxidoreductase activity, acting on the CH-OH group of donors, NAD or NADP as acceptor"/>
    <property type="evidence" value="ECO:0007669"/>
    <property type="project" value="InterPro"/>
</dbReference>
<accession>A0A2N0YW87</accession>
<evidence type="ECO:0000256" key="4">
    <source>
        <dbReference type="ARBA" id="ARBA00022801"/>
    </source>
</evidence>
<keyword evidence="7" id="KW-0119">Carbohydrate metabolism</keyword>
<dbReference type="Proteomes" id="UP000233375">
    <property type="component" value="Unassembled WGS sequence"/>
</dbReference>
<evidence type="ECO:0000256" key="6">
    <source>
        <dbReference type="ARBA" id="ARBA00023211"/>
    </source>
</evidence>
<dbReference type="InterPro" id="IPR019802">
    <property type="entry name" value="GlycHydrolase_4_CS"/>
</dbReference>
<comment type="cofactor">
    <cofactor evidence="12">
        <name>NAD(+)</name>
        <dbReference type="ChEBI" id="CHEBI:57540"/>
    </cofactor>
    <text evidence="12">Binds 1 NAD(+) per subunit.</text>
</comment>
<evidence type="ECO:0000256" key="2">
    <source>
        <dbReference type="ARBA" id="ARBA00010141"/>
    </source>
</evidence>
<keyword evidence="4 12" id="KW-0378">Hydrolase</keyword>
<dbReference type="AlphaFoldDB" id="A0A2N0YW87"/>
<comment type="caution">
    <text evidence="15">The sequence shown here is derived from an EMBL/GenBank/DDBJ whole genome shotgun (WGS) entry which is preliminary data.</text>
</comment>
<dbReference type="RefSeq" id="WP_101179711.1">
    <property type="nucleotide sequence ID" value="NZ_PISE01000079.1"/>
</dbReference>
<dbReference type="PROSITE" id="PS01324">
    <property type="entry name" value="GLYCOSYL_HYDROL_F4"/>
    <property type="match status" value="1"/>
</dbReference>
<feature type="site" description="Increases basicity of active site Tyr" evidence="11">
    <location>
        <position position="110"/>
    </location>
</feature>
<evidence type="ECO:0000256" key="12">
    <source>
        <dbReference type="RuleBase" id="RU361152"/>
    </source>
</evidence>
<feature type="binding site" evidence="10">
    <location>
        <position position="200"/>
    </location>
    <ligand>
        <name>Mn(2+)</name>
        <dbReference type="ChEBI" id="CHEBI:29035"/>
    </ligand>
</feature>
<keyword evidence="5 12" id="KW-0520">NAD</keyword>
<evidence type="ECO:0000256" key="10">
    <source>
        <dbReference type="PIRSR" id="PIRSR601088-3"/>
    </source>
</evidence>
<dbReference type="CDD" id="cd05297">
    <property type="entry name" value="GH4_alpha_glucosidase_galactosidase"/>
    <property type="match status" value="1"/>
</dbReference>
<dbReference type="InterPro" id="IPR053715">
    <property type="entry name" value="GH4_Enzyme_sf"/>
</dbReference>
<dbReference type="Pfam" id="PF11975">
    <property type="entry name" value="Glyco_hydro_4C"/>
    <property type="match status" value="1"/>
</dbReference>
<evidence type="ECO:0000256" key="9">
    <source>
        <dbReference type="PIRSR" id="PIRSR601088-2"/>
    </source>
</evidence>
<evidence type="ECO:0000256" key="13">
    <source>
        <dbReference type="SAM" id="MobiDB-lite"/>
    </source>
</evidence>